<dbReference type="Proteomes" id="UP000238296">
    <property type="component" value="Unassembled WGS sequence"/>
</dbReference>
<protein>
    <submittedName>
        <fullName evidence="1">Uncharacterized protein</fullName>
    </submittedName>
</protein>
<evidence type="ECO:0000313" key="2">
    <source>
        <dbReference type="Proteomes" id="UP000238296"/>
    </source>
</evidence>
<comment type="caution">
    <text evidence="1">The sequence shown here is derived from an EMBL/GenBank/DDBJ whole genome shotgun (WGS) entry which is preliminary data.</text>
</comment>
<evidence type="ECO:0000313" key="1">
    <source>
        <dbReference type="EMBL" id="PQM48748.1"/>
    </source>
</evidence>
<name>A0A2S8BPZ7_9MYCO</name>
<organism evidence="1 2">
    <name type="scientific">Mycobacterium talmoniae</name>
    <dbReference type="NCBI Taxonomy" id="1858794"/>
    <lineage>
        <taxon>Bacteria</taxon>
        <taxon>Bacillati</taxon>
        <taxon>Actinomycetota</taxon>
        <taxon>Actinomycetes</taxon>
        <taxon>Mycobacteriales</taxon>
        <taxon>Mycobacteriaceae</taxon>
        <taxon>Mycobacterium</taxon>
    </lineage>
</organism>
<proteinExistence type="predicted"/>
<sequence>MMSTSATNPYTAATLTTSWRVVLIRDSSGTVASTST</sequence>
<dbReference type="EMBL" id="PPEA01000146">
    <property type="protein sequence ID" value="PQM48748.1"/>
    <property type="molecule type" value="Genomic_DNA"/>
</dbReference>
<gene>
    <name evidence="1" type="ORF">C1Y40_01031</name>
</gene>
<dbReference type="AlphaFoldDB" id="A0A2S8BPZ7"/>
<accession>A0A2S8BPZ7</accession>
<reference evidence="1 2" key="1">
    <citation type="journal article" date="2017" name="Int. J. Syst. Evol. Microbiol.">
        <title>Mycobacterium talmoniae sp. nov., a slowly growing mycobacterium isolated from human respiratory samples.</title>
        <authorList>
            <person name="Davidson R.M."/>
            <person name="DeGroote M.A."/>
            <person name="Marola J.L."/>
            <person name="Buss S."/>
            <person name="Jones V."/>
            <person name="McNeil M.R."/>
            <person name="Freifeld A.G."/>
            <person name="Elaine Epperson L."/>
            <person name="Hasan N.A."/>
            <person name="Jackson M."/>
            <person name="Iwen P.C."/>
            <person name="Salfinger M."/>
            <person name="Strong M."/>
        </authorList>
    </citation>
    <scope>NUCLEOTIDE SEQUENCE [LARGE SCALE GENOMIC DNA]</scope>
    <source>
        <strain evidence="1 2">ATCC BAA-2683</strain>
    </source>
</reference>